<gene>
    <name evidence="2" type="ORF">FZEAL_5633</name>
</gene>
<dbReference type="EMBL" id="JABEYC010000411">
    <property type="protein sequence ID" value="KAF4977928.1"/>
    <property type="molecule type" value="Genomic_DNA"/>
</dbReference>
<dbReference type="AlphaFoldDB" id="A0A8H4UJT1"/>
<evidence type="ECO:0000313" key="2">
    <source>
        <dbReference type="EMBL" id="KAF4977928.1"/>
    </source>
</evidence>
<protein>
    <submittedName>
        <fullName evidence="2">Uncharacterized protein</fullName>
    </submittedName>
</protein>
<reference evidence="2" key="1">
    <citation type="journal article" date="2020" name="BMC Genomics">
        <title>Correction to: Identification and distribution of gene clusters required for synthesis of sphingolipid metabolism inhibitors in diverse species of the filamentous fungus Fusarium.</title>
        <authorList>
            <person name="Kim H.S."/>
            <person name="Lohmar J.M."/>
            <person name="Busman M."/>
            <person name="Brown D.W."/>
            <person name="Naumann T.A."/>
            <person name="Divon H.H."/>
            <person name="Lysoe E."/>
            <person name="Uhlig S."/>
            <person name="Proctor R.H."/>
        </authorList>
    </citation>
    <scope>NUCLEOTIDE SEQUENCE</scope>
    <source>
        <strain evidence="2">NRRL 22465</strain>
    </source>
</reference>
<keyword evidence="3" id="KW-1185">Reference proteome</keyword>
<reference evidence="2" key="2">
    <citation type="submission" date="2020-05" db="EMBL/GenBank/DDBJ databases">
        <authorList>
            <person name="Kim H.-S."/>
            <person name="Proctor R.H."/>
            <person name="Brown D.W."/>
        </authorList>
    </citation>
    <scope>NUCLEOTIDE SEQUENCE</scope>
    <source>
        <strain evidence="2">NRRL 22465</strain>
    </source>
</reference>
<dbReference type="Proteomes" id="UP000635477">
    <property type="component" value="Unassembled WGS sequence"/>
</dbReference>
<accession>A0A8H4UJT1</accession>
<evidence type="ECO:0000256" key="1">
    <source>
        <dbReference type="SAM" id="MobiDB-lite"/>
    </source>
</evidence>
<proteinExistence type="predicted"/>
<feature type="region of interest" description="Disordered" evidence="1">
    <location>
        <begin position="1"/>
        <end position="22"/>
    </location>
</feature>
<comment type="caution">
    <text evidence="2">The sequence shown here is derived from an EMBL/GenBank/DDBJ whole genome shotgun (WGS) entry which is preliminary data.</text>
</comment>
<sequence length="166" mass="19036">MELSIKPNDPVGSSHSGSRRTRPLPKLELRLLPVGRSFKEEDRRTAKRLCVLLCKYAPTMPLHAQEDVIECIRAGEYRHVEESLHDPDEHPLYRRMYDDKTGTANWYEMAYCNWFVLSGVYGFDHPDLGKIRAAMMVRYGDGISKGLEYPGGPRMIPELQLADEIV</sequence>
<evidence type="ECO:0000313" key="3">
    <source>
        <dbReference type="Proteomes" id="UP000635477"/>
    </source>
</evidence>
<name>A0A8H4UJT1_9HYPO</name>
<organism evidence="2 3">
    <name type="scientific">Fusarium zealandicum</name>
    <dbReference type="NCBI Taxonomy" id="1053134"/>
    <lineage>
        <taxon>Eukaryota</taxon>
        <taxon>Fungi</taxon>
        <taxon>Dikarya</taxon>
        <taxon>Ascomycota</taxon>
        <taxon>Pezizomycotina</taxon>
        <taxon>Sordariomycetes</taxon>
        <taxon>Hypocreomycetidae</taxon>
        <taxon>Hypocreales</taxon>
        <taxon>Nectriaceae</taxon>
        <taxon>Fusarium</taxon>
        <taxon>Fusarium staphyleae species complex</taxon>
    </lineage>
</organism>